<reference evidence="1 2" key="1">
    <citation type="submission" date="2019-02" db="EMBL/GenBank/DDBJ databases">
        <title>Deep-cultivation of Planctomycetes and their phenomic and genomic characterization uncovers novel biology.</title>
        <authorList>
            <person name="Wiegand S."/>
            <person name="Jogler M."/>
            <person name="Boedeker C."/>
            <person name="Pinto D."/>
            <person name="Vollmers J."/>
            <person name="Rivas-Marin E."/>
            <person name="Kohn T."/>
            <person name="Peeters S.H."/>
            <person name="Heuer A."/>
            <person name="Rast P."/>
            <person name="Oberbeckmann S."/>
            <person name="Bunk B."/>
            <person name="Jeske O."/>
            <person name="Meyerdierks A."/>
            <person name="Storesund J.E."/>
            <person name="Kallscheuer N."/>
            <person name="Luecker S."/>
            <person name="Lage O.M."/>
            <person name="Pohl T."/>
            <person name="Merkel B.J."/>
            <person name="Hornburger P."/>
            <person name="Mueller R.-W."/>
            <person name="Bruemmer F."/>
            <person name="Labrenz M."/>
            <person name="Spormann A.M."/>
            <person name="Op den Camp H."/>
            <person name="Overmann J."/>
            <person name="Amann R."/>
            <person name="Jetten M.S.M."/>
            <person name="Mascher T."/>
            <person name="Medema M.H."/>
            <person name="Devos D.P."/>
            <person name="Kaster A.-K."/>
            <person name="Ovreas L."/>
            <person name="Rohde M."/>
            <person name="Galperin M.Y."/>
            <person name="Jogler C."/>
        </authorList>
    </citation>
    <scope>NUCLEOTIDE SEQUENCE [LARGE SCALE GENOMIC DNA]</scope>
    <source>
        <strain evidence="1 2">Q31a</strain>
    </source>
</reference>
<evidence type="ECO:0000313" key="2">
    <source>
        <dbReference type="Proteomes" id="UP000318017"/>
    </source>
</evidence>
<gene>
    <name evidence="1" type="ORF">Q31a_21440</name>
</gene>
<accession>A0A518G5I0</accession>
<keyword evidence="2" id="KW-1185">Reference proteome</keyword>
<organism evidence="1 2">
    <name type="scientific">Aureliella helgolandensis</name>
    <dbReference type="NCBI Taxonomy" id="2527968"/>
    <lineage>
        <taxon>Bacteria</taxon>
        <taxon>Pseudomonadati</taxon>
        <taxon>Planctomycetota</taxon>
        <taxon>Planctomycetia</taxon>
        <taxon>Pirellulales</taxon>
        <taxon>Pirellulaceae</taxon>
        <taxon>Aureliella</taxon>
    </lineage>
</organism>
<protein>
    <submittedName>
        <fullName evidence="1">Uncharacterized protein</fullName>
    </submittedName>
</protein>
<proteinExistence type="predicted"/>
<dbReference type="AlphaFoldDB" id="A0A518G5I0"/>
<evidence type="ECO:0000313" key="1">
    <source>
        <dbReference type="EMBL" id="QDV23838.1"/>
    </source>
</evidence>
<dbReference type="EMBL" id="CP036298">
    <property type="protein sequence ID" value="QDV23838.1"/>
    <property type="molecule type" value="Genomic_DNA"/>
</dbReference>
<dbReference type="RefSeq" id="WP_145077057.1">
    <property type="nucleotide sequence ID" value="NZ_CP036298.1"/>
</dbReference>
<name>A0A518G5I0_9BACT</name>
<sequence>MRFLLVAITCCSLMTLFVSRGLTSDKKEQGVSELILEYGRLVRRVGKSHPSIAALHREIEYCIDDGDNKLDKRALSNELDVEFRKYRELRDQVGLAHPSTQDALHKISIVSRLMVAGDVVTHANLDSLLPGAGGADRNKEGTRRTTD</sequence>
<dbReference type="Proteomes" id="UP000318017">
    <property type="component" value="Chromosome"/>
</dbReference>
<dbReference type="KEGG" id="ahel:Q31a_21440"/>